<gene>
    <name evidence="3" type="ORF">ACFFLH_04585</name>
</gene>
<accession>A0ABV5Z8T4</accession>
<dbReference type="Proteomes" id="UP001589628">
    <property type="component" value="Unassembled WGS sequence"/>
</dbReference>
<keyword evidence="1" id="KW-0812">Transmembrane</keyword>
<feature type="domain" description="Dienelactone hydrolase" evidence="2">
    <location>
        <begin position="75"/>
        <end position="281"/>
    </location>
</feature>
<feature type="transmembrane region" description="Helical" evidence="1">
    <location>
        <begin position="21"/>
        <end position="43"/>
    </location>
</feature>
<evidence type="ECO:0000259" key="2">
    <source>
        <dbReference type="Pfam" id="PF01738"/>
    </source>
</evidence>
<dbReference type="SUPFAM" id="SSF53474">
    <property type="entry name" value="alpha/beta-Hydrolases"/>
    <property type="match status" value="1"/>
</dbReference>
<comment type="caution">
    <text evidence="3">The sequence shown here is derived from an EMBL/GenBank/DDBJ whole genome shotgun (WGS) entry which is preliminary data.</text>
</comment>
<sequence>MDQRYIKLFDRFTHSRMPRRVFIQRLAKLAGGTAAAYALLPLLENNYSVASTVAEQDPRIQAKYVDIPLNGGSSRGYLVQPQSSSGTLPGVLVIHENRGLNPHIEDVTRRLALEGYQALALDFLSPLGGTPADPDQARTLIGELQDEQILSQGLAALAYLRAQGTGKVGTLGFCWGGGQVGQLAVADANLNAAVVFYGRQPQPDSVKHIQAPLLLHYAALDDRINQGIPVFEAALQAEQKRYQLHLYEGVNHAFHNDTNSARYNEEAAKLAWQRSLDFLAANLKG</sequence>
<keyword evidence="3" id="KW-0378">Hydrolase</keyword>
<keyword evidence="4" id="KW-1185">Reference proteome</keyword>
<keyword evidence="1" id="KW-0472">Membrane</keyword>
<dbReference type="InterPro" id="IPR002925">
    <property type="entry name" value="Dienelactn_hydro"/>
</dbReference>
<evidence type="ECO:0000313" key="3">
    <source>
        <dbReference type="EMBL" id="MFB9885683.1"/>
    </source>
</evidence>
<dbReference type="EC" id="3.1.-.-" evidence="3"/>
<dbReference type="InterPro" id="IPR029058">
    <property type="entry name" value="AB_hydrolase_fold"/>
</dbReference>
<dbReference type="PANTHER" id="PTHR46623:SF6">
    <property type="entry name" value="ALPHA_BETA-HYDROLASES SUPERFAMILY PROTEIN"/>
    <property type="match status" value="1"/>
</dbReference>
<dbReference type="GO" id="GO:0016787">
    <property type="term" value="F:hydrolase activity"/>
    <property type="evidence" value="ECO:0007669"/>
    <property type="project" value="UniProtKB-KW"/>
</dbReference>
<dbReference type="InterPro" id="IPR051049">
    <property type="entry name" value="Dienelactone_hydrolase-like"/>
</dbReference>
<dbReference type="PANTHER" id="PTHR46623">
    <property type="entry name" value="CARBOXYMETHYLENEBUTENOLIDASE-RELATED"/>
    <property type="match status" value="1"/>
</dbReference>
<proteinExistence type="predicted"/>
<keyword evidence="1" id="KW-1133">Transmembrane helix</keyword>
<reference evidence="3 4" key="1">
    <citation type="submission" date="2024-09" db="EMBL/GenBank/DDBJ databases">
        <authorList>
            <person name="Sun Q."/>
            <person name="Mori K."/>
        </authorList>
    </citation>
    <scope>NUCLEOTIDE SEQUENCE [LARGE SCALE GENOMIC DNA]</scope>
    <source>
        <strain evidence="3 4">ATCC 51285</strain>
    </source>
</reference>
<name>A0ABV5Z8T4_9GAMM</name>
<evidence type="ECO:0000256" key="1">
    <source>
        <dbReference type="SAM" id="Phobius"/>
    </source>
</evidence>
<dbReference type="RefSeq" id="WP_027313756.1">
    <property type="nucleotide sequence ID" value="NZ_JBHLZN010000001.1"/>
</dbReference>
<organism evidence="3 4">
    <name type="scientific">Balneatrix alpica</name>
    <dbReference type="NCBI Taxonomy" id="75684"/>
    <lineage>
        <taxon>Bacteria</taxon>
        <taxon>Pseudomonadati</taxon>
        <taxon>Pseudomonadota</taxon>
        <taxon>Gammaproteobacteria</taxon>
        <taxon>Oceanospirillales</taxon>
        <taxon>Balneatrichaceae</taxon>
        <taxon>Balneatrix</taxon>
    </lineage>
</organism>
<dbReference type="Gene3D" id="3.40.50.1820">
    <property type="entry name" value="alpha/beta hydrolase"/>
    <property type="match status" value="1"/>
</dbReference>
<evidence type="ECO:0000313" key="4">
    <source>
        <dbReference type="Proteomes" id="UP001589628"/>
    </source>
</evidence>
<protein>
    <submittedName>
        <fullName evidence="3">Dienelactone hydrolase family protein</fullName>
        <ecNumber evidence="3">3.1.-.-</ecNumber>
    </submittedName>
</protein>
<dbReference type="EMBL" id="JBHLZN010000001">
    <property type="protein sequence ID" value="MFB9885683.1"/>
    <property type="molecule type" value="Genomic_DNA"/>
</dbReference>
<dbReference type="Pfam" id="PF01738">
    <property type="entry name" value="DLH"/>
    <property type="match status" value="1"/>
</dbReference>